<organism evidence="6 7">
    <name type="scientific">Aquamicrobium terrae</name>
    <dbReference type="NCBI Taxonomy" id="1324945"/>
    <lineage>
        <taxon>Bacteria</taxon>
        <taxon>Pseudomonadati</taxon>
        <taxon>Pseudomonadota</taxon>
        <taxon>Alphaproteobacteria</taxon>
        <taxon>Hyphomicrobiales</taxon>
        <taxon>Phyllobacteriaceae</taxon>
        <taxon>Aquamicrobium</taxon>
    </lineage>
</organism>
<dbReference type="Gene3D" id="1.20.120.530">
    <property type="entry name" value="GntR ligand-binding domain-like"/>
    <property type="match status" value="1"/>
</dbReference>
<gene>
    <name evidence="6" type="ORF">ABID37_001521</name>
</gene>
<feature type="compositionally biased region" description="Basic and acidic residues" evidence="4">
    <location>
        <begin position="10"/>
        <end position="22"/>
    </location>
</feature>
<keyword evidence="3" id="KW-0804">Transcription</keyword>
<dbReference type="SMART" id="SM00895">
    <property type="entry name" value="FCD"/>
    <property type="match status" value="1"/>
</dbReference>
<dbReference type="Pfam" id="PF00392">
    <property type="entry name" value="GntR"/>
    <property type="match status" value="1"/>
</dbReference>
<accession>A0ABV2MWX6</accession>
<evidence type="ECO:0000256" key="3">
    <source>
        <dbReference type="ARBA" id="ARBA00023163"/>
    </source>
</evidence>
<reference evidence="6 7" key="1">
    <citation type="submission" date="2024-06" db="EMBL/GenBank/DDBJ databases">
        <title>Genomic Encyclopedia of Type Strains, Phase IV (KMG-IV): sequencing the most valuable type-strain genomes for metagenomic binning, comparative biology and taxonomic classification.</title>
        <authorList>
            <person name="Goeker M."/>
        </authorList>
    </citation>
    <scope>NUCLEOTIDE SEQUENCE [LARGE SCALE GENOMIC DNA]</scope>
    <source>
        <strain evidence="6 7">DSM 27865</strain>
    </source>
</reference>
<feature type="region of interest" description="Disordered" evidence="4">
    <location>
        <begin position="1"/>
        <end position="31"/>
    </location>
</feature>
<dbReference type="RefSeq" id="WP_354193647.1">
    <property type="nucleotide sequence ID" value="NZ_JBEPML010000004.1"/>
</dbReference>
<keyword evidence="1" id="KW-0805">Transcription regulation</keyword>
<keyword evidence="7" id="KW-1185">Reference proteome</keyword>
<dbReference type="InterPro" id="IPR036390">
    <property type="entry name" value="WH_DNA-bd_sf"/>
</dbReference>
<dbReference type="InterPro" id="IPR008920">
    <property type="entry name" value="TF_FadR/GntR_C"/>
</dbReference>
<keyword evidence="2 6" id="KW-0238">DNA-binding</keyword>
<evidence type="ECO:0000313" key="6">
    <source>
        <dbReference type="EMBL" id="MET3791313.1"/>
    </source>
</evidence>
<dbReference type="PROSITE" id="PS50949">
    <property type="entry name" value="HTH_GNTR"/>
    <property type="match status" value="1"/>
</dbReference>
<dbReference type="SUPFAM" id="SSF48008">
    <property type="entry name" value="GntR ligand-binding domain-like"/>
    <property type="match status" value="1"/>
</dbReference>
<sequence length="236" mass="25960">MAPRTRTGNRPKDQASEARSEPHAMSSGDLTTEVYHKVRDAIRRGVLSIGERVTEAELAARFGVSRTPVRDAIIRLEADGLLTNEPRRGLIITDLSHQQTVELYFMREVLEGAAARLAAQSASDIELRTIAEIAESEAAHENDFAELGEINLKFHQMIVLAAHNRYLLRSLGQLSVTMSLLPSLLSRGNRAAMASAEHRAIVTALLARDSDAAEAAARQHVRSSLQHRMLLNIKDA</sequence>
<dbReference type="InterPro" id="IPR000524">
    <property type="entry name" value="Tscrpt_reg_HTH_GntR"/>
</dbReference>
<proteinExistence type="predicted"/>
<evidence type="ECO:0000313" key="7">
    <source>
        <dbReference type="Proteomes" id="UP001549076"/>
    </source>
</evidence>
<protein>
    <submittedName>
        <fullName evidence="6">DNA-binding GntR family transcriptional regulator</fullName>
    </submittedName>
</protein>
<evidence type="ECO:0000256" key="4">
    <source>
        <dbReference type="SAM" id="MobiDB-lite"/>
    </source>
</evidence>
<dbReference type="SMART" id="SM00345">
    <property type="entry name" value="HTH_GNTR"/>
    <property type="match status" value="1"/>
</dbReference>
<dbReference type="InterPro" id="IPR011711">
    <property type="entry name" value="GntR_C"/>
</dbReference>
<evidence type="ECO:0000256" key="2">
    <source>
        <dbReference type="ARBA" id="ARBA00023125"/>
    </source>
</evidence>
<evidence type="ECO:0000259" key="5">
    <source>
        <dbReference type="PROSITE" id="PS50949"/>
    </source>
</evidence>
<dbReference type="GO" id="GO:0003677">
    <property type="term" value="F:DNA binding"/>
    <property type="evidence" value="ECO:0007669"/>
    <property type="project" value="UniProtKB-KW"/>
</dbReference>
<dbReference type="Proteomes" id="UP001549076">
    <property type="component" value="Unassembled WGS sequence"/>
</dbReference>
<dbReference type="InterPro" id="IPR036388">
    <property type="entry name" value="WH-like_DNA-bd_sf"/>
</dbReference>
<evidence type="ECO:0000256" key="1">
    <source>
        <dbReference type="ARBA" id="ARBA00023015"/>
    </source>
</evidence>
<dbReference type="CDD" id="cd07377">
    <property type="entry name" value="WHTH_GntR"/>
    <property type="match status" value="1"/>
</dbReference>
<dbReference type="PANTHER" id="PTHR43537:SF49">
    <property type="entry name" value="TRANSCRIPTIONAL REGULATORY PROTEIN"/>
    <property type="match status" value="1"/>
</dbReference>
<comment type="caution">
    <text evidence="6">The sequence shown here is derived from an EMBL/GenBank/DDBJ whole genome shotgun (WGS) entry which is preliminary data.</text>
</comment>
<dbReference type="PRINTS" id="PR00035">
    <property type="entry name" value="HTHGNTR"/>
</dbReference>
<dbReference type="Pfam" id="PF07729">
    <property type="entry name" value="FCD"/>
    <property type="match status" value="1"/>
</dbReference>
<dbReference type="PANTHER" id="PTHR43537">
    <property type="entry name" value="TRANSCRIPTIONAL REGULATOR, GNTR FAMILY"/>
    <property type="match status" value="1"/>
</dbReference>
<name>A0ABV2MWX6_9HYPH</name>
<dbReference type="EMBL" id="JBEPML010000004">
    <property type="protein sequence ID" value="MET3791313.1"/>
    <property type="molecule type" value="Genomic_DNA"/>
</dbReference>
<dbReference type="SUPFAM" id="SSF46785">
    <property type="entry name" value="Winged helix' DNA-binding domain"/>
    <property type="match status" value="1"/>
</dbReference>
<dbReference type="Gene3D" id="1.10.10.10">
    <property type="entry name" value="Winged helix-like DNA-binding domain superfamily/Winged helix DNA-binding domain"/>
    <property type="match status" value="1"/>
</dbReference>
<feature type="domain" description="HTH gntR-type" evidence="5">
    <location>
        <begin position="28"/>
        <end position="95"/>
    </location>
</feature>